<dbReference type="OrthoDB" id="2112644at2"/>
<accession>N4WKP2</accession>
<keyword evidence="2" id="KW-1185">Reference proteome</keyword>
<dbReference type="PATRIC" id="fig|1308866.3.peg.1940"/>
<gene>
    <name evidence="1" type="ORF">J416_09574</name>
</gene>
<sequence length="138" mass="15971">MYISIIEERNALLLQLPFADGGLPTYSRPFLVIKKDNGYLNLLNVSSVFKKEKKLFYPSNKLIDPAHHYPPFRKSSFVKMDIIYRVVDSVNLENFIMDSGGKLHSEAFDNIIQAFNDYEGKEYFEVDEVLLGEYNAIH</sequence>
<proteinExistence type="predicted"/>
<organism evidence="1 2">
    <name type="scientific">Gracilibacillus halophilus YIM-C55.5</name>
    <dbReference type="NCBI Taxonomy" id="1308866"/>
    <lineage>
        <taxon>Bacteria</taxon>
        <taxon>Bacillati</taxon>
        <taxon>Bacillota</taxon>
        <taxon>Bacilli</taxon>
        <taxon>Bacillales</taxon>
        <taxon>Bacillaceae</taxon>
        <taxon>Gracilibacillus</taxon>
    </lineage>
</organism>
<dbReference type="EMBL" id="APML01000033">
    <property type="protein sequence ID" value="ENH96737.1"/>
    <property type="molecule type" value="Genomic_DNA"/>
</dbReference>
<dbReference type="Proteomes" id="UP000012283">
    <property type="component" value="Unassembled WGS sequence"/>
</dbReference>
<protein>
    <submittedName>
        <fullName evidence="1">Uncharacterized protein</fullName>
    </submittedName>
</protein>
<comment type="caution">
    <text evidence="1">The sequence shown here is derived from an EMBL/GenBank/DDBJ whole genome shotgun (WGS) entry which is preliminary data.</text>
</comment>
<dbReference type="STRING" id="1308866.J416_09574"/>
<dbReference type="RefSeq" id="WP_003469073.1">
    <property type="nucleotide sequence ID" value="NZ_APML01000033.1"/>
</dbReference>
<dbReference type="AlphaFoldDB" id="N4WKP2"/>
<evidence type="ECO:0000313" key="2">
    <source>
        <dbReference type="Proteomes" id="UP000012283"/>
    </source>
</evidence>
<reference evidence="1 2" key="1">
    <citation type="submission" date="2013-03" db="EMBL/GenBank/DDBJ databases">
        <title>Draft genome sequence of Gracibacillus halophilus YIM-C55.5, a moderately halophilic and thermophilic organism from the Xiaochaidamu salt lake.</title>
        <authorList>
            <person name="Sugumar T."/>
            <person name="Polireddy D.R."/>
            <person name="Antony A."/>
            <person name="Madhava Y.R."/>
            <person name="Sivakumar N."/>
        </authorList>
    </citation>
    <scope>NUCLEOTIDE SEQUENCE [LARGE SCALE GENOMIC DNA]</scope>
    <source>
        <strain evidence="1 2">YIM-C55.5</strain>
    </source>
</reference>
<evidence type="ECO:0000313" key="1">
    <source>
        <dbReference type="EMBL" id="ENH96737.1"/>
    </source>
</evidence>
<name>N4WKP2_9BACI</name>